<dbReference type="InterPro" id="IPR036953">
    <property type="entry name" value="GreA/GreB_C_sf"/>
</dbReference>
<dbReference type="AlphaFoldDB" id="A0A9D9DC44"/>
<name>A0A9D9DC44_9PROT</name>
<gene>
    <name evidence="8 12" type="primary">greA</name>
    <name evidence="12" type="ORF">IAC69_00430</name>
</gene>
<comment type="function">
    <text evidence="6 8 9">Necessary for efficient RNA polymerase transcription elongation past template-encoded arresting sites. The arresting sites in DNA have the property of trapping a certain fraction of elongating RNA polymerases that pass through, resulting in locked ternary complexes. Cleavage of the nascent transcript by cleavage factors such as GreA or GreB allows the resumption of elongation from the new 3'terminus. GreA releases sequences of 2 to 3 nucleotides.</text>
</comment>
<dbReference type="Gene3D" id="1.10.287.180">
    <property type="entry name" value="Transcription elongation factor, GreA/GreB, N-terminal domain"/>
    <property type="match status" value="1"/>
</dbReference>
<keyword evidence="4 8" id="KW-0238">DNA-binding</keyword>
<evidence type="ECO:0000256" key="3">
    <source>
        <dbReference type="ARBA" id="ARBA00023015"/>
    </source>
</evidence>
<dbReference type="Gene3D" id="3.10.50.30">
    <property type="entry name" value="Transcription elongation factor, GreA/GreB, C-terminal domain"/>
    <property type="match status" value="1"/>
</dbReference>
<dbReference type="SUPFAM" id="SSF46557">
    <property type="entry name" value="GreA transcript cleavage protein, N-terminal domain"/>
    <property type="match status" value="1"/>
</dbReference>
<organism evidence="12 13">
    <name type="scientific">Candidatus Enterousia avistercoris</name>
    <dbReference type="NCBI Taxonomy" id="2840788"/>
    <lineage>
        <taxon>Bacteria</taxon>
        <taxon>Pseudomonadati</taxon>
        <taxon>Pseudomonadota</taxon>
        <taxon>Alphaproteobacteria</taxon>
        <taxon>Candidatus Enterousia</taxon>
    </lineage>
</organism>
<reference evidence="12" key="2">
    <citation type="journal article" date="2021" name="PeerJ">
        <title>Extensive microbial diversity within the chicken gut microbiome revealed by metagenomics and culture.</title>
        <authorList>
            <person name="Gilroy R."/>
            <person name="Ravi A."/>
            <person name="Getino M."/>
            <person name="Pursley I."/>
            <person name="Horton D.L."/>
            <person name="Alikhan N.F."/>
            <person name="Baker D."/>
            <person name="Gharbi K."/>
            <person name="Hall N."/>
            <person name="Watson M."/>
            <person name="Adriaenssens E.M."/>
            <person name="Foster-Nyarko E."/>
            <person name="Jarju S."/>
            <person name="Secka A."/>
            <person name="Antonio M."/>
            <person name="Oren A."/>
            <person name="Chaudhuri R.R."/>
            <person name="La Ragione R."/>
            <person name="Hildebrand F."/>
            <person name="Pallen M.J."/>
        </authorList>
    </citation>
    <scope>NUCLEOTIDE SEQUENCE</scope>
    <source>
        <strain evidence="12">8207</strain>
    </source>
</reference>
<dbReference type="GO" id="GO:0003677">
    <property type="term" value="F:DNA binding"/>
    <property type="evidence" value="ECO:0007669"/>
    <property type="project" value="UniProtKB-UniRule"/>
</dbReference>
<evidence type="ECO:0000256" key="8">
    <source>
        <dbReference type="HAMAP-Rule" id="MF_00105"/>
    </source>
</evidence>
<dbReference type="InterPro" id="IPR001437">
    <property type="entry name" value="Tscrpt_elong_fac_GreA/B_C"/>
</dbReference>
<dbReference type="InterPro" id="IPR018151">
    <property type="entry name" value="TF_GreA/GreB_CS"/>
</dbReference>
<evidence type="ECO:0000256" key="6">
    <source>
        <dbReference type="ARBA" id="ARBA00024916"/>
    </source>
</evidence>
<feature type="domain" description="Transcription elongation factor GreA/GreB N-terminal" evidence="11">
    <location>
        <begin position="5"/>
        <end position="74"/>
    </location>
</feature>
<comment type="similarity">
    <text evidence="1 8 9">Belongs to the GreA/GreB family.</text>
</comment>
<keyword evidence="12" id="KW-0648">Protein biosynthesis</keyword>
<dbReference type="EMBL" id="JADINC010000009">
    <property type="protein sequence ID" value="MBO8424929.1"/>
    <property type="molecule type" value="Genomic_DNA"/>
</dbReference>
<evidence type="ECO:0000313" key="12">
    <source>
        <dbReference type="EMBL" id="MBO8424929.1"/>
    </source>
</evidence>
<dbReference type="GO" id="GO:0006354">
    <property type="term" value="P:DNA-templated transcription elongation"/>
    <property type="evidence" value="ECO:0007669"/>
    <property type="project" value="TreeGrafter"/>
</dbReference>
<reference evidence="12" key="1">
    <citation type="submission" date="2020-10" db="EMBL/GenBank/DDBJ databases">
        <authorList>
            <person name="Gilroy R."/>
        </authorList>
    </citation>
    <scope>NUCLEOTIDE SEQUENCE</scope>
    <source>
        <strain evidence="12">8207</strain>
    </source>
</reference>
<sequence length="156" mass="17514">MEKRPISRAGFDGLVKELKDLKEVQRPEILKTVQWARSLGDLSENADYSAAKEKQRQIDKRIQFIEDVINNAQIIDIDSLSGDRVVFGARVVAEDEDGNRMQCRILSDIESDGKQVISCTSPVGRAMIGRCVGDTCIVKLPGGEREYEILEVKFKD</sequence>
<dbReference type="PROSITE" id="PS00829">
    <property type="entry name" value="GREAB_1"/>
    <property type="match status" value="1"/>
</dbReference>
<comment type="caution">
    <text evidence="12">The sequence shown here is derived from an EMBL/GenBank/DDBJ whole genome shotgun (WGS) entry which is preliminary data.</text>
</comment>
<dbReference type="InterPro" id="IPR022691">
    <property type="entry name" value="Tscrpt_elong_fac_GreA/B_N"/>
</dbReference>
<dbReference type="NCBIfam" id="TIGR01462">
    <property type="entry name" value="greA"/>
    <property type="match status" value="1"/>
</dbReference>
<keyword evidence="5 8" id="KW-0804">Transcription</keyword>
<dbReference type="HAMAP" id="MF_00105">
    <property type="entry name" value="GreA_GreB"/>
    <property type="match status" value="1"/>
</dbReference>
<dbReference type="PROSITE" id="PS00830">
    <property type="entry name" value="GREAB_2"/>
    <property type="match status" value="1"/>
</dbReference>
<dbReference type="Pfam" id="PF03449">
    <property type="entry name" value="GreA_GreB_N"/>
    <property type="match status" value="1"/>
</dbReference>
<dbReference type="PANTHER" id="PTHR30437">
    <property type="entry name" value="TRANSCRIPTION ELONGATION FACTOR GREA"/>
    <property type="match status" value="1"/>
</dbReference>
<evidence type="ECO:0000259" key="11">
    <source>
        <dbReference type="Pfam" id="PF03449"/>
    </source>
</evidence>
<dbReference type="PIRSF" id="PIRSF006092">
    <property type="entry name" value="GreA_GreB"/>
    <property type="match status" value="1"/>
</dbReference>
<dbReference type="InterPro" id="IPR023459">
    <property type="entry name" value="Tscrpt_elong_fac_GreA/B_fam"/>
</dbReference>
<dbReference type="InterPro" id="IPR036805">
    <property type="entry name" value="Tscrpt_elong_fac_GreA/B_N_sf"/>
</dbReference>
<dbReference type="InterPro" id="IPR006359">
    <property type="entry name" value="Tscrpt_elong_fac_GreA"/>
</dbReference>
<protein>
    <recommendedName>
        <fullName evidence="2 8">Transcription elongation factor GreA</fullName>
    </recommendedName>
    <alternativeName>
        <fullName evidence="7 8">Transcript cleavage factor GreA</fullName>
    </alternativeName>
</protein>
<keyword evidence="3 8" id="KW-0805">Transcription regulation</keyword>
<accession>A0A9D9DC44</accession>
<dbReference type="PANTHER" id="PTHR30437:SF4">
    <property type="entry name" value="TRANSCRIPTION ELONGATION FACTOR GREA"/>
    <property type="match status" value="1"/>
</dbReference>
<evidence type="ECO:0000256" key="1">
    <source>
        <dbReference type="ARBA" id="ARBA00008213"/>
    </source>
</evidence>
<dbReference type="NCBIfam" id="NF001261">
    <property type="entry name" value="PRK00226.1-2"/>
    <property type="match status" value="1"/>
</dbReference>
<keyword evidence="12" id="KW-0251">Elongation factor</keyword>
<feature type="domain" description="Transcription elongation factor GreA/GreB C-terminal" evidence="10">
    <location>
        <begin position="82"/>
        <end position="153"/>
    </location>
</feature>
<dbReference type="Proteomes" id="UP000823630">
    <property type="component" value="Unassembled WGS sequence"/>
</dbReference>
<evidence type="ECO:0000256" key="5">
    <source>
        <dbReference type="ARBA" id="ARBA00023163"/>
    </source>
</evidence>
<dbReference type="GO" id="GO:0070063">
    <property type="term" value="F:RNA polymerase binding"/>
    <property type="evidence" value="ECO:0007669"/>
    <property type="project" value="InterPro"/>
</dbReference>
<evidence type="ECO:0000256" key="9">
    <source>
        <dbReference type="RuleBase" id="RU000556"/>
    </source>
</evidence>
<evidence type="ECO:0000256" key="4">
    <source>
        <dbReference type="ARBA" id="ARBA00023125"/>
    </source>
</evidence>
<dbReference type="GO" id="GO:0032784">
    <property type="term" value="P:regulation of DNA-templated transcription elongation"/>
    <property type="evidence" value="ECO:0007669"/>
    <property type="project" value="UniProtKB-UniRule"/>
</dbReference>
<proteinExistence type="inferred from homology"/>
<evidence type="ECO:0000256" key="2">
    <source>
        <dbReference type="ARBA" id="ARBA00013729"/>
    </source>
</evidence>
<dbReference type="Pfam" id="PF01272">
    <property type="entry name" value="GreA_GreB"/>
    <property type="match status" value="1"/>
</dbReference>
<evidence type="ECO:0000256" key="7">
    <source>
        <dbReference type="ARBA" id="ARBA00030776"/>
    </source>
</evidence>
<dbReference type="FunFam" id="1.10.287.180:FF:000001">
    <property type="entry name" value="Transcription elongation factor GreA"/>
    <property type="match status" value="1"/>
</dbReference>
<dbReference type="GO" id="GO:0003746">
    <property type="term" value="F:translation elongation factor activity"/>
    <property type="evidence" value="ECO:0007669"/>
    <property type="project" value="UniProtKB-KW"/>
</dbReference>
<evidence type="ECO:0000313" key="13">
    <source>
        <dbReference type="Proteomes" id="UP000823630"/>
    </source>
</evidence>
<evidence type="ECO:0000259" key="10">
    <source>
        <dbReference type="Pfam" id="PF01272"/>
    </source>
</evidence>
<dbReference type="InterPro" id="IPR028624">
    <property type="entry name" value="Tscrpt_elong_fac_GreA/B"/>
</dbReference>
<dbReference type="SUPFAM" id="SSF54534">
    <property type="entry name" value="FKBP-like"/>
    <property type="match status" value="1"/>
</dbReference>